<dbReference type="RefSeq" id="WP_028930092.1">
    <property type="nucleotide sequence ID" value="NZ_AUII01000008.1"/>
</dbReference>
<dbReference type="Proteomes" id="UP000321328">
    <property type="component" value="Unassembled WGS sequence"/>
</dbReference>
<dbReference type="InterPro" id="IPR036661">
    <property type="entry name" value="Luciferase-like_sf"/>
</dbReference>
<dbReference type="Pfam" id="PF00296">
    <property type="entry name" value="Bac_luciferase"/>
    <property type="match status" value="1"/>
</dbReference>
<reference evidence="2 3" key="1">
    <citation type="submission" date="2019-07" db="EMBL/GenBank/DDBJ databases">
        <title>Whole genome shotgun sequence of Pseudonocardia asaccharolytica NBRC 16224.</title>
        <authorList>
            <person name="Hosoyama A."/>
            <person name="Uohara A."/>
            <person name="Ohji S."/>
            <person name="Ichikawa N."/>
        </authorList>
    </citation>
    <scope>NUCLEOTIDE SEQUENCE [LARGE SCALE GENOMIC DNA]</scope>
    <source>
        <strain evidence="2 3">NBRC 16224</strain>
    </source>
</reference>
<dbReference type="STRING" id="1123024.GCA_000423625_02240"/>
<evidence type="ECO:0000313" key="3">
    <source>
        <dbReference type="Proteomes" id="UP000321328"/>
    </source>
</evidence>
<dbReference type="OrthoDB" id="7903015at2"/>
<name>A0A511CWH4_9PSEU</name>
<dbReference type="PANTHER" id="PTHR30137">
    <property type="entry name" value="LUCIFERASE-LIKE MONOOXYGENASE"/>
    <property type="match status" value="1"/>
</dbReference>
<keyword evidence="3" id="KW-1185">Reference proteome</keyword>
<evidence type="ECO:0000259" key="1">
    <source>
        <dbReference type="Pfam" id="PF00296"/>
    </source>
</evidence>
<accession>A0A511CWH4</accession>
<dbReference type="AlphaFoldDB" id="A0A511CWH4"/>
<dbReference type="PANTHER" id="PTHR30137:SF6">
    <property type="entry name" value="LUCIFERASE-LIKE MONOOXYGENASE"/>
    <property type="match status" value="1"/>
</dbReference>
<feature type="domain" description="Luciferase-like" evidence="1">
    <location>
        <begin position="1"/>
        <end position="314"/>
    </location>
</feature>
<gene>
    <name evidence="2" type="ORF">PA7_06640</name>
</gene>
<organism evidence="2 3">
    <name type="scientific">Pseudonocardia asaccharolytica DSM 44247 = NBRC 16224</name>
    <dbReference type="NCBI Taxonomy" id="1123024"/>
    <lineage>
        <taxon>Bacteria</taxon>
        <taxon>Bacillati</taxon>
        <taxon>Actinomycetota</taxon>
        <taxon>Actinomycetes</taxon>
        <taxon>Pseudonocardiales</taxon>
        <taxon>Pseudonocardiaceae</taxon>
        <taxon>Pseudonocardia</taxon>
    </lineage>
</organism>
<dbReference type="GO" id="GO:0016705">
    <property type="term" value="F:oxidoreductase activity, acting on paired donors, with incorporation or reduction of molecular oxygen"/>
    <property type="evidence" value="ECO:0007669"/>
    <property type="project" value="InterPro"/>
</dbReference>
<dbReference type="SUPFAM" id="SSF51679">
    <property type="entry name" value="Bacterial luciferase-like"/>
    <property type="match status" value="1"/>
</dbReference>
<dbReference type="Gene3D" id="3.20.20.30">
    <property type="entry name" value="Luciferase-like domain"/>
    <property type="match status" value="1"/>
</dbReference>
<dbReference type="EMBL" id="BJVI01000004">
    <property type="protein sequence ID" value="GEL16827.1"/>
    <property type="molecule type" value="Genomic_DNA"/>
</dbReference>
<dbReference type="GO" id="GO:0005829">
    <property type="term" value="C:cytosol"/>
    <property type="evidence" value="ECO:0007669"/>
    <property type="project" value="TreeGrafter"/>
</dbReference>
<protein>
    <submittedName>
        <fullName evidence="2">Luciferase</fullName>
    </submittedName>
</protein>
<evidence type="ECO:0000313" key="2">
    <source>
        <dbReference type="EMBL" id="GEL16827.1"/>
    </source>
</evidence>
<proteinExistence type="predicted"/>
<dbReference type="InterPro" id="IPR011251">
    <property type="entry name" value="Luciferase-like_dom"/>
</dbReference>
<comment type="caution">
    <text evidence="2">The sequence shown here is derived from an EMBL/GenBank/DDBJ whole genome shotgun (WGS) entry which is preliminary data.</text>
</comment>
<sequence>MDVGVLLVFQNWHENLSDGEMFLQEAELGVLAEQYGFDSVWSTEHHFDDYSMCPDPTQLLSYLAARTSRVKLGTGAIIVPWNDPMRVVEKVTMLDHLSGGRVICGLGRGLAKMEYEGFGIDMGEARGRFDEAAAVIIDGLRNGYVENDGPFYPQPRIQVRPGPNPDYSWDDRLYGVAMSPDSVPVIAKLGLRMMTFIQYPIEMHAEPINKYREVFREAHGVEPGPVHTQDFVYCHEDPEEAERVAREYLGRYFLSVIKHYDFAGSHWRETKGYEAYQVGADMIREAGMEAAGAGYADTQAWGTPEQIIEKYRHRIDVIGDFSPSIAPSFAGLPFDKVRASLKLFGEKVVPELHRMGVTTAAVPA</sequence>
<dbReference type="InterPro" id="IPR050766">
    <property type="entry name" value="Bact_Lucif_Oxidored"/>
</dbReference>